<dbReference type="PANTHER" id="PTHR30121:SF11">
    <property type="entry name" value="AAA+ ATPASE DOMAIN-CONTAINING PROTEIN"/>
    <property type="match status" value="1"/>
</dbReference>
<dbReference type="Gene3D" id="3.40.50.300">
    <property type="entry name" value="P-loop containing nucleotide triphosphate hydrolases"/>
    <property type="match status" value="2"/>
</dbReference>
<reference evidence="3 4" key="1">
    <citation type="submission" date="2019-09" db="EMBL/GenBank/DDBJ databases">
        <title>Characterisation of the sponge microbiome using genome-centric metagenomics.</title>
        <authorList>
            <person name="Engelberts J.P."/>
            <person name="Robbins S.J."/>
            <person name="De Goeij J.M."/>
            <person name="Aranda M."/>
            <person name="Bell S.C."/>
            <person name="Webster N.S."/>
        </authorList>
    </citation>
    <scope>NUCLEOTIDE SEQUENCE [LARGE SCALE GENOMIC DNA]</scope>
    <source>
        <strain evidence="3">SB0662_bin_43</strain>
    </source>
</reference>
<evidence type="ECO:0000256" key="1">
    <source>
        <dbReference type="SAM" id="MobiDB-lite"/>
    </source>
</evidence>
<proteinExistence type="predicted"/>
<evidence type="ECO:0000259" key="2">
    <source>
        <dbReference type="Pfam" id="PF10412"/>
    </source>
</evidence>
<dbReference type="CDD" id="cd01127">
    <property type="entry name" value="TrwB_TraG_TraD_VirD4"/>
    <property type="match status" value="1"/>
</dbReference>
<dbReference type="PANTHER" id="PTHR30121">
    <property type="entry name" value="UNCHARACTERIZED PROTEIN YJGR-RELATED"/>
    <property type="match status" value="1"/>
</dbReference>
<dbReference type="InterPro" id="IPR019476">
    <property type="entry name" value="T4SS_TraD_DNA-bd"/>
</dbReference>
<dbReference type="Proteomes" id="UP000449092">
    <property type="component" value="Unassembled WGS sequence"/>
</dbReference>
<dbReference type="GO" id="GO:0003677">
    <property type="term" value="F:DNA binding"/>
    <property type="evidence" value="ECO:0007669"/>
    <property type="project" value="UniProtKB-KW"/>
</dbReference>
<dbReference type="InterPro" id="IPR027417">
    <property type="entry name" value="P-loop_NTPase"/>
</dbReference>
<keyword evidence="3" id="KW-0238">DNA-binding</keyword>
<dbReference type="InterPro" id="IPR051162">
    <property type="entry name" value="T4SS_component"/>
</dbReference>
<feature type="compositionally biased region" description="Basic and acidic residues" evidence="1">
    <location>
        <begin position="596"/>
        <end position="606"/>
    </location>
</feature>
<feature type="compositionally biased region" description="Low complexity" evidence="1">
    <location>
        <begin position="610"/>
        <end position="620"/>
    </location>
</feature>
<name>A0A845D9I1_9BACT</name>
<feature type="compositionally biased region" description="Basic and acidic residues" evidence="1">
    <location>
        <begin position="627"/>
        <end position="645"/>
    </location>
</feature>
<dbReference type="AlphaFoldDB" id="A0A845D9I1"/>
<feature type="domain" description="Type IV secretion system coupling protein TraD DNA-binding" evidence="2">
    <location>
        <begin position="26"/>
        <end position="337"/>
    </location>
</feature>
<protein>
    <submittedName>
        <fullName evidence="3">Type IV secretion system DNA-binding domain-containing protein</fullName>
    </submittedName>
</protein>
<feature type="compositionally biased region" description="Basic residues" evidence="1">
    <location>
        <begin position="525"/>
        <end position="535"/>
    </location>
</feature>
<organism evidence="3 4">
    <name type="scientific">Candidatus Spechtbacteria bacterium SB0662_bin_43</name>
    <dbReference type="NCBI Taxonomy" id="2604897"/>
    <lineage>
        <taxon>Bacteria</taxon>
        <taxon>Candidatus Spechtiibacteriota</taxon>
    </lineage>
</organism>
<sequence length="734" mass="82307">MSNPSINYFGKVHFRGRDDPFGIKSDDRSRHMYVIGKTGMGKTALLQNMAIQDAINGMGVGIIDPHGDFADRVLDFVPEHRISDVVYFNPADSDFPIGLNLLEDIGYDKRHLVASGLMGVFKKIWVDVWSARMEYILSNAILALMEYPGATMLDINSMMVNKGFREEVLSHVQDPVVREFWLVQFVNWGERLSGEATAAIENKVGQFTAAPLIRNIIGQKTSTVDLRQIMDEGKIFIINLSKGYIGEENSRLLGAMAVTKLYLAAMSRVDVPEEQRRDFVLYVDEFQNFASEAFEGILSEARKYHLSLVLAHQYIEQLDETVRASVFGNIGTMVSFRVGATDAEHLEKEFTPQFVLEDLVNLGKYHVVLRLMIDGVSSAPFSATTLPPLEPTHGSYRSDIIGYSRHQWSIPRETIERSIQERVQMLEAASNKGKKQGGKTSSTPPPARGITQPDGSVLYIAQCDMCKEDTRTIFEPDGKRKIHCKKCRKKQKRAREQAEQEQQEKKSVPVRSGGETSQSTSLEPHKKKRRRKRKSASTEPVSSDEQRDISPRVLLPGRGSEKPLIPRQISIEEEDGTAEESKDQKSATQKKQRAKQKSESKQERAKTHSGGDSSDVSLVSAEDDGGDRDQQSSRPVERAKEEQRAPRSSASLTQSSTIADHLNSVDVTRSLALNGNDSIDISLAMARKKYPPPRIEEYYTTSTPRRIVPKKTKEVDTEGLRALLREVLHEDHAS</sequence>
<comment type="caution">
    <text evidence="3">The sequence shown here is derived from an EMBL/GenBank/DDBJ whole genome shotgun (WGS) entry which is preliminary data.</text>
</comment>
<dbReference type="SUPFAM" id="SSF52540">
    <property type="entry name" value="P-loop containing nucleoside triphosphate hydrolases"/>
    <property type="match status" value="1"/>
</dbReference>
<gene>
    <name evidence="3" type="ORF">F4X82_02555</name>
</gene>
<feature type="compositionally biased region" description="Basic and acidic residues" evidence="1">
    <location>
        <begin position="495"/>
        <end position="507"/>
    </location>
</feature>
<feature type="compositionally biased region" description="Polar residues" evidence="1">
    <location>
        <begin position="646"/>
        <end position="656"/>
    </location>
</feature>
<feature type="region of interest" description="Disordered" evidence="1">
    <location>
        <begin position="495"/>
        <end position="656"/>
    </location>
</feature>
<evidence type="ECO:0000313" key="3">
    <source>
        <dbReference type="EMBL" id="MYE38370.1"/>
    </source>
</evidence>
<evidence type="ECO:0000313" key="4">
    <source>
        <dbReference type="Proteomes" id="UP000449092"/>
    </source>
</evidence>
<dbReference type="Pfam" id="PF10412">
    <property type="entry name" value="TrwB_AAD_bind"/>
    <property type="match status" value="1"/>
</dbReference>
<accession>A0A845D9I1</accession>
<feature type="region of interest" description="Disordered" evidence="1">
    <location>
        <begin position="428"/>
        <end position="453"/>
    </location>
</feature>
<dbReference type="EMBL" id="VXOY01000021">
    <property type="protein sequence ID" value="MYE38370.1"/>
    <property type="molecule type" value="Genomic_DNA"/>
</dbReference>